<keyword evidence="5 7" id="KW-0418">Kinase</keyword>
<dbReference type="HAMAP" id="MF_00376">
    <property type="entry name" value="Dephospho_CoA_kinase"/>
    <property type="match status" value="1"/>
</dbReference>
<evidence type="ECO:0000256" key="5">
    <source>
        <dbReference type="HAMAP-Rule" id="MF_00376"/>
    </source>
</evidence>
<gene>
    <name evidence="5" type="primary">coaE</name>
    <name evidence="7" type="ORF">GGR10_000734</name>
</gene>
<evidence type="ECO:0000256" key="2">
    <source>
        <dbReference type="ARBA" id="ARBA00022741"/>
    </source>
</evidence>
<dbReference type="Proteomes" id="UP000548119">
    <property type="component" value="Unassembled WGS sequence"/>
</dbReference>
<reference evidence="7 8" key="1">
    <citation type="submission" date="2020-08" db="EMBL/GenBank/DDBJ databases">
        <title>Genomic Encyclopedia of Type Strains, Phase IV (KMG-IV): sequencing the most valuable type-strain genomes for metagenomic binning, comparative biology and taxonomic classification.</title>
        <authorList>
            <person name="Goeker M."/>
        </authorList>
    </citation>
    <scope>NUCLEOTIDE SEQUENCE [LARGE SCALE GENOMIC DNA]</scope>
    <source>
        <strain evidence="7 8">DSM 21431</strain>
    </source>
</reference>
<keyword evidence="5 7" id="KW-0808">Transferase</keyword>
<name>A0ABR6E3R5_9HYPH</name>
<comment type="catalytic activity">
    <reaction evidence="5">
        <text>3'-dephospho-CoA + ATP = ADP + CoA + H(+)</text>
        <dbReference type="Rhea" id="RHEA:18245"/>
        <dbReference type="ChEBI" id="CHEBI:15378"/>
        <dbReference type="ChEBI" id="CHEBI:30616"/>
        <dbReference type="ChEBI" id="CHEBI:57287"/>
        <dbReference type="ChEBI" id="CHEBI:57328"/>
        <dbReference type="ChEBI" id="CHEBI:456216"/>
        <dbReference type="EC" id="2.7.1.24"/>
    </reaction>
</comment>
<proteinExistence type="inferred from homology"/>
<dbReference type="GO" id="GO:0004140">
    <property type="term" value="F:dephospho-CoA kinase activity"/>
    <property type="evidence" value="ECO:0007669"/>
    <property type="project" value="UniProtKB-EC"/>
</dbReference>
<evidence type="ECO:0000256" key="6">
    <source>
        <dbReference type="NCBIfam" id="TIGR00152"/>
    </source>
</evidence>
<feature type="binding site" evidence="5">
    <location>
        <begin position="11"/>
        <end position="16"/>
    </location>
    <ligand>
        <name>ATP</name>
        <dbReference type="ChEBI" id="CHEBI:30616"/>
    </ligand>
</feature>
<protein>
    <recommendedName>
        <fullName evidence="5 6">Dephospho-CoA kinase</fullName>
        <ecNumber evidence="5 6">2.7.1.24</ecNumber>
    </recommendedName>
    <alternativeName>
        <fullName evidence="5">Dephosphocoenzyme A kinase</fullName>
    </alternativeName>
</protein>
<sequence>MKIIGLTGSIAMGKSTTARFFEQAGVPVFSADEVVHQLYRSEPVLSLIIRTFPGVVENGQVNRLKLSKVLINNHEKLQTLEKIIHPLVWKKEEEFVNRARQQGKKLIVLDIPLLFETNSENRVDSVIVVSAPSAIQKKRVMNRPNMSEEKFAAISTKQISDEKKRERADFVIDTGKSLDNTRQQVFHIIKSLLKDVSLKN</sequence>
<organism evidence="7 8">
    <name type="scientific">Bartonella chomelii</name>
    <dbReference type="NCBI Taxonomy" id="236402"/>
    <lineage>
        <taxon>Bacteria</taxon>
        <taxon>Pseudomonadati</taxon>
        <taxon>Pseudomonadota</taxon>
        <taxon>Alphaproteobacteria</taxon>
        <taxon>Hyphomicrobiales</taxon>
        <taxon>Bartonellaceae</taxon>
        <taxon>Bartonella</taxon>
    </lineage>
</organism>
<dbReference type="EC" id="2.7.1.24" evidence="5 6"/>
<keyword evidence="5" id="KW-0963">Cytoplasm</keyword>
<dbReference type="SUPFAM" id="SSF52540">
    <property type="entry name" value="P-loop containing nucleoside triphosphate hydrolases"/>
    <property type="match status" value="1"/>
</dbReference>
<comment type="caution">
    <text evidence="7">The sequence shown here is derived from an EMBL/GenBank/DDBJ whole genome shotgun (WGS) entry which is preliminary data.</text>
</comment>
<comment type="subcellular location">
    <subcellularLocation>
        <location evidence="5">Cytoplasm</location>
    </subcellularLocation>
</comment>
<keyword evidence="8" id="KW-1185">Reference proteome</keyword>
<accession>A0ABR6E3R5</accession>
<dbReference type="RefSeq" id="WP_182479938.1">
    <property type="nucleotide sequence ID" value="NZ_CAWPNC010000002.1"/>
</dbReference>
<dbReference type="Gene3D" id="3.40.50.300">
    <property type="entry name" value="P-loop containing nucleotide triphosphate hydrolases"/>
    <property type="match status" value="1"/>
</dbReference>
<evidence type="ECO:0000256" key="1">
    <source>
        <dbReference type="ARBA" id="ARBA00009018"/>
    </source>
</evidence>
<dbReference type="PANTHER" id="PTHR10695">
    <property type="entry name" value="DEPHOSPHO-COA KINASE-RELATED"/>
    <property type="match status" value="1"/>
</dbReference>
<comment type="pathway">
    <text evidence="5">Cofactor biosynthesis; coenzyme A biosynthesis; CoA from (R)-pantothenate: step 5/5.</text>
</comment>
<dbReference type="NCBIfam" id="TIGR00152">
    <property type="entry name" value="dephospho-CoA kinase"/>
    <property type="match status" value="1"/>
</dbReference>
<dbReference type="PROSITE" id="PS51219">
    <property type="entry name" value="DPCK"/>
    <property type="match status" value="1"/>
</dbReference>
<dbReference type="InterPro" id="IPR001977">
    <property type="entry name" value="Depp_CoAkinase"/>
</dbReference>
<comment type="similarity">
    <text evidence="1 5">Belongs to the CoaE family.</text>
</comment>
<dbReference type="InterPro" id="IPR027417">
    <property type="entry name" value="P-loop_NTPase"/>
</dbReference>
<dbReference type="PANTHER" id="PTHR10695:SF46">
    <property type="entry name" value="BIFUNCTIONAL COENZYME A SYNTHASE-RELATED"/>
    <property type="match status" value="1"/>
</dbReference>
<evidence type="ECO:0000256" key="3">
    <source>
        <dbReference type="ARBA" id="ARBA00022840"/>
    </source>
</evidence>
<dbReference type="CDD" id="cd02022">
    <property type="entry name" value="DPCK"/>
    <property type="match status" value="1"/>
</dbReference>
<dbReference type="Pfam" id="PF01121">
    <property type="entry name" value="CoaE"/>
    <property type="match status" value="1"/>
</dbReference>
<dbReference type="EMBL" id="JACJIR010000002">
    <property type="protein sequence ID" value="MBA9082893.1"/>
    <property type="molecule type" value="Genomic_DNA"/>
</dbReference>
<evidence type="ECO:0000256" key="4">
    <source>
        <dbReference type="ARBA" id="ARBA00022993"/>
    </source>
</evidence>
<evidence type="ECO:0000313" key="7">
    <source>
        <dbReference type="EMBL" id="MBA9082893.1"/>
    </source>
</evidence>
<comment type="function">
    <text evidence="5">Catalyzes the phosphorylation of the 3'-hydroxyl group of dephosphocoenzyme A to form coenzyme A.</text>
</comment>
<evidence type="ECO:0000313" key="8">
    <source>
        <dbReference type="Proteomes" id="UP000548119"/>
    </source>
</evidence>
<keyword evidence="4 5" id="KW-0173">Coenzyme A biosynthesis</keyword>
<keyword evidence="2 5" id="KW-0547">Nucleotide-binding</keyword>
<keyword evidence="3 5" id="KW-0067">ATP-binding</keyword>